<dbReference type="InterPro" id="IPR007060">
    <property type="entry name" value="FtsL/DivIC"/>
</dbReference>
<name>A0A2A9EF15_9MICO</name>
<keyword evidence="1" id="KW-0175">Coiled coil</keyword>
<dbReference type="GO" id="GO:0051301">
    <property type="term" value="P:cell division"/>
    <property type="evidence" value="ECO:0007669"/>
    <property type="project" value="UniProtKB-KW"/>
</dbReference>
<keyword evidence="4" id="KW-0132">Cell division</keyword>
<dbReference type="Proteomes" id="UP000221394">
    <property type="component" value="Unassembled WGS sequence"/>
</dbReference>
<dbReference type="AlphaFoldDB" id="A0A2A9EF15"/>
<dbReference type="Pfam" id="PF04977">
    <property type="entry name" value="DivIC"/>
    <property type="match status" value="1"/>
</dbReference>
<keyword evidence="5" id="KW-1185">Reference proteome</keyword>
<organism evidence="4 5">
    <name type="scientific">Flavimobilis soli</name>
    <dbReference type="NCBI Taxonomy" id="442709"/>
    <lineage>
        <taxon>Bacteria</taxon>
        <taxon>Bacillati</taxon>
        <taxon>Actinomycetota</taxon>
        <taxon>Actinomycetes</taxon>
        <taxon>Micrococcales</taxon>
        <taxon>Jonesiaceae</taxon>
        <taxon>Flavimobilis</taxon>
    </lineage>
</organism>
<keyword evidence="4" id="KW-0131">Cell cycle</keyword>
<dbReference type="RefSeq" id="WP_098458557.1">
    <property type="nucleotide sequence ID" value="NZ_PDJH01000001.1"/>
</dbReference>
<keyword evidence="3" id="KW-0812">Transmembrane</keyword>
<dbReference type="OrthoDB" id="5187715at2"/>
<evidence type="ECO:0000313" key="5">
    <source>
        <dbReference type="Proteomes" id="UP000221394"/>
    </source>
</evidence>
<accession>A0A2A9EF15</accession>
<keyword evidence="3" id="KW-1133">Transmembrane helix</keyword>
<evidence type="ECO:0000256" key="3">
    <source>
        <dbReference type="SAM" id="Phobius"/>
    </source>
</evidence>
<comment type="caution">
    <text evidence="4">The sequence shown here is derived from an EMBL/GenBank/DDBJ whole genome shotgun (WGS) entry which is preliminary data.</text>
</comment>
<dbReference type="EMBL" id="PDJH01000001">
    <property type="protein sequence ID" value="PFG37518.1"/>
    <property type="molecule type" value="Genomic_DNA"/>
</dbReference>
<evidence type="ECO:0000256" key="1">
    <source>
        <dbReference type="SAM" id="Coils"/>
    </source>
</evidence>
<protein>
    <submittedName>
        <fullName evidence="4">Cell division protein FtsB</fullName>
    </submittedName>
</protein>
<evidence type="ECO:0000256" key="2">
    <source>
        <dbReference type="SAM" id="MobiDB-lite"/>
    </source>
</evidence>
<feature type="transmembrane region" description="Helical" evidence="3">
    <location>
        <begin position="66"/>
        <end position="87"/>
    </location>
</feature>
<feature type="coiled-coil region" evidence="1">
    <location>
        <begin position="93"/>
        <end position="120"/>
    </location>
</feature>
<keyword evidence="3" id="KW-0472">Membrane</keyword>
<sequence length="200" mass="21806">MSARRPVTPVSPVRAGGAKPRAQRNDGGRPASSRPAGREARSARTPAAPPERPRSSWPRVLTMRSAALAIVVMLAFVMLFPTVRAYFSQAAHLQALRDQVAAATERNEELEYQRRRFADDAYVASQARERLAFVYPGETAYRVLDPETVEDAVNPGTGKPEGDGPVDVGFADTPWYSTIWNSLEVAGDVVVDDEDDPDAP</sequence>
<evidence type="ECO:0000313" key="4">
    <source>
        <dbReference type="EMBL" id="PFG37518.1"/>
    </source>
</evidence>
<gene>
    <name evidence="4" type="ORF">ATL41_2284</name>
</gene>
<feature type="region of interest" description="Disordered" evidence="2">
    <location>
        <begin position="1"/>
        <end position="56"/>
    </location>
</feature>
<reference evidence="4 5" key="1">
    <citation type="submission" date="2017-10" db="EMBL/GenBank/DDBJ databases">
        <title>Sequencing the genomes of 1000 actinobacteria strains.</title>
        <authorList>
            <person name="Klenk H.-P."/>
        </authorList>
    </citation>
    <scope>NUCLEOTIDE SEQUENCE [LARGE SCALE GENOMIC DNA]</scope>
    <source>
        <strain evidence="4 5">DSM 21574</strain>
    </source>
</reference>
<proteinExistence type="predicted"/>